<comment type="caution">
    <text evidence="1">The sequence shown here is derived from an EMBL/GenBank/DDBJ whole genome shotgun (WGS) entry which is preliminary data.</text>
</comment>
<reference evidence="1 2" key="1">
    <citation type="journal article" date="2019" name="Commun. Biol.">
        <title>The bagworm genome reveals a unique fibroin gene that provides high tensile strength.</title>
        <authorList>
            <person name="Kono N."/>
            <person name="Nakamura H."/>
            <person name="Ohtoshi R."/>
            <person name="Tomita M."/>
            <person name="Numata K."/>
            <person name="Arakawa K."/>
        </authorList>
    </citation>
    <scope>NUCLEOTIDE SEQUENCE [LARGE SCALE GENOMIC DNA]</scope>
</reference>
<accession>A0A4C1UY91</accession>
<dbReference type="Proteomes" id="UP000299102">
    <property type="component" value="Unassembled WGS sequence"/>
</dbReference>
<gene>
    <name evidence="1" type="ORF">EVAR_17951_1</name>
</gene>
<name>A0A4C1UY91_EUMVA</name>
<evidence type="ECO:0000313" key="2">
    <source>
        <dbReference type="Proteomes" id="UP000299102"/>
    </source>
</evidence>
<dbReference type="EMBL" id="BGZK01000246">
    <property type="protein sequence ID" value="GBP31461.1"/>
    <property type="molecule type" value="Genomic_DNA"/>
</dbReference>
<sequence length="90" mass="10131">MVVHELDDFRSVGHDPRAAPQLAALPRYPDAVLVVFVEPISPTLQGCIAKLSSTRDFVKRNMTAHWSDRVATATGLSQFRGRGRRKRSKW</sequence>
<dbReference type="AlphaFoldDB" id="A0A4C1UY91"/>
<keyword evidence="2" id="KW-1185">Reference proteome</keyword>
<organism evidence="1 2">
    <name type="scientific">Eumeta variegata</name>
    <name type="common">Bagworm moth</name>
    <name type="synonym">Eumeta japonica</name>
    <dbReference type="NCBI Taxonomy" id="151549"/>
    <lineage>
        <taxon>Eukaryota</taxon>
        <taxon>Metazoa</taxon>
        <taxon>Ecdysozoa</taxon>
        <taxon>Arthropoda</taxon>
        <taxon>Hexapoda</taxon>
        <taxon>Insecta</taxon>
        <taxon>Pterygota</taxon>
        <taxon>Neoptera</taxon>
        <taxon>Endopterygota</taxon>
        <taxon>Lepidoptera</taxon>
        <taxon>Glossata</taxon>
        <taxon>Ditrysia</taxon>
        <taxon>Tineoidea</taxon>
        <taxon>Psychidae</taxon>
        <taxon>Oiketicinae</taxon>
        <taxon>Eumeta</taxon>
    </lineage>
</organism>
<evidence type="ECO:0000313" key="1">
    <source>
        <dbReference type="EMBL" id="GBP31461.1"/>
    </source>
</evidence>
<proteinExistence type="predicted"/>
<protein>
    <submittedName>
        <fullName evidence="1">Uncharacterized protein</fullName>
    </submittedName>
</protein>